<comment type="caution">
    <text evidence="1">The sequence shown here is derived from an EMBL/GenBank/DDBJ whole genome shotgun (WGS) entry which is preliminary data.</text>
</comment>
<organism evidence="1 2">
    <name type="scientific">Phlebia brevispora</name>
    <dbReference type="NCBI Taxonomy" id="194682"/>
    <lineage>
        <taxon>Eukaryota</taxon>
        <taxon>Fungi</taxon>
        <taxon>Dikarya</taxon>
        <taxon>Basidiomycota</taxon>
        <taxon>Agaricomycotina</taxon>
        <taxon>Agaricomycetes</taxon>
        <taxon>Polyporales</taxon>
        <taxon>Meruliaceae</taxon>
        <taxon>Phlebia</taxon>
    </lineage>
</organism>
<proteinExistence type="predicted"/>
<sequence>MPFSTSESVEDLAVFDPTIWINQNKRYEQNPPLPIAEARNRAYAISDVLSTLLPPISLSVTKFIKIWLPDQSDYGLPFKTDLWFSRDPPVTDPTVLFMRPIPPERTLHLLHVASGQKWLDGCQSIRDPRYPGGTEQFPLGALEFWLLLAQMKPQQCGWCKTVSWISELASQPAKSDAYDVQDLALYACELLSRLPWNAKAKLYNITTTTADLSRFTNMHSLSDTNLDLILAFFNQTYTVHLRQSCMAAIGLVALMEQLLRVSKKQDFARICSLHSIEMHVTSGPEAQRLRNLYMPAFVNGGHWIMVHVNFVNGIIEYGDLLDLRQKVTKELNAVNAWLRWFTTFVSQCLDMDAGTPFEAPLELTTNTAFSQNSPMPSESPDPSVSAGVSPTSGTDIAAATVHCCLFLIFENQHAGSVIPSTNLTKCRATFEAPAADSRASKCSKPTAPPPTQTSAPPATCSQGRSSTSERNRRNAWKNGTFKVIAADLIQCGATTHILEDLFQDRNPASNDVTGPRIKLRPATPPKDLEPRRCPALTANNDARIATYLLCTGASGGSSQSVANLAQECYGHTYKDLTTREKAIIDDDYETLLKRSNLLKNTDSIRALNHNAADEDKMKYTNKRYQDAALGDLFIKTSGLCALIQARDAGSLYIRYALGVIDGTYKDNKVLSGLMRSQLMLVDKEVRGVGKQNFQWPEAYDRFLHILMLESPAAYRELAKYLPTRSERSFCMIQSKSTIFSMMLSDEMYDLASECVKDLGYNGPVALACDDTKLILGWRLWWCSKEESYYLISAVTGPLRVSNPETLQMTINDAHAIQATKVRVYTIQIPLPSVAPIIIAALPISDSMSGAALCELTQPIVYRLLKRGIHIVSMASDGAQVERVHQRLFKLQALTRRTFSIPGSRSLDTLTLVVDVTVVDDHPIVQIQDALHGCKTARNNLFSGARLLTFSNYTMTSAKYVKCWRMPTAHFTDAIGEIVFLYVLGELIDAYQNRLISHSERLRMVLRAWYFVRMWQMYLRMCGYLESRYCMSAEALDIVRILVEGYFALLIIHHDIYSRPKPFPLLPWLHSSEPVEHTFGCACQNRADFTLMDLYDMMKKVQFQIAEAVSLGKISDAKVTASGYNHTYFDVRDINLHALATYPSDTDITRISLEALEDAEALVTVLEILPEHLYSSDQSSMEQSPSLRDDAGLKWDDDAASDDGSDMELDEVDIATDLLQILRNEERHLNLRPRSLQQDEHILNLSLAAAALTLDDMLESYEVDPEREHGICNTEQCATSKSVRHASSQGVKTHESKPPVHKAVADTARMQLTRKFYAALREIQGPGGSITKTRVARWCESQSTGEKASGNTVNAAVTTTAAAKAVIKKCEQAFSMAGIPKPLLPLLTSAKVSAVQPLKIGDYGFIYTESGLGVGKVKAMYTKTRGKGGRHTDVADVSTFGAISYVCMQVFEHRYLRQFGSVSKATAQFWTKRYAHLPSYEFLTLFFTPPQAASEGVLIGAGDIEIFQQLKDARGGLQEAQRLFRQRGKRAKAELEEEVEEN</sequence>
<reference evidence="1" key="1">
    <citation type="submission" date="2022-07" db="EMBL/GenBank/DDBJ databases">
        <title>Genome Sequence of Phlebia brevispora.</title>
        <authorList>
            <person name="Buettner E."/>
        </authorList>
    </citation>
    <scope>NUCLEOTIDE SEQUENCE</scope>
    <source>
        <strain evidence="1">MPL23</strain>
    </source>
</reference>
<gene>
    <name evidence="1" type="ORF">NM688_g1522</name>
</gene>
<accession>A0ACC1TBG3</accession>
<evidence type="ECO:0000313" key="2">
    <source>
        <dbReference type="Proteomes" id="UP001148662"/>
    </source>
</evidence>
<dbReference type="EMBL" id="JANHOG010000165">
    <property type="protein sequence ID" value="KAJ3557347.1"/>
    <property type="molecule type" value="Genomic_DNA"/>
</dbReference>
<name>A0ACC1TBG3_9APHY</name>
<dbReference type="Proteomes" id="UP001148662">
    <property type="component" value="Unassembled WGS sequence"/>
</dbReference>
<protein>
    <submittedName>
        <fullName evidence="1">Uncharacterized protein</fullName>
    </submittedName>
</protein>
<keyword evidence="2" id="KW-1185">Reference proteome</keyword>
<evidence type="ECO:0000313" key="1">
    <source>
        <dbReference type="EMBL" id="KAJ3557347.1"/>
    </source>
</evidence>